<dbReference type="SUPFAM" id="SSF52172">
    <property type="entry name" value="CheY-like"/>
    <property type="match status" value="1"/>
</dbReference>
<evidence type="ECO:0000313" key="5">
    <source>
        <dbReference type="EMBL" id="MEK8090725.1"/>
    </source>
</evidence>
<dbReference type="InterPro" id="IPR000792">
    <property type="entry name" value="Tscrpt_reg_LuxR_C"/>
</dbReference>
<dbReference type="InterPro" id="IPR011006">
    <property type="entry name" value="CheY-like_superfamily"/>
</dbReference>
<evidence type="ECO:0000259" key="4">
    <source>
        <dbReference type="PROSITE" id="PS50110"/>
    </source>
</evidence>
<keyword evidence="2" id="KW-0597">Phosphoprotein</keyword>
<evidence type="ECO:0000259" key="3">
    <source>
        <dbReference type="PROSITE" id="PS50043"/>
    </source>
</evidence>
<dbReference type="Pfam" id="PF00072">
    <property type="entry name" value="Response_reg"/>
    <property type="match status" value="1"/>
</dbReference>
<dbReference type="Proteomes" id="UP001446205">
    <property type="component" value="Unassembled WGS sequence"/>
</dbReference>
<name>A0ABU9DB29_9PROT</name>
<evidence type="ECO:0000256" key="2">
    <source>
        <dbReference type="PROSITE-ProRule" id="PRU00169"/>
    </source>
</evidence>
<dbReference type="SMART" id="SM00421">
    <property type="entry name" value="HTH_LUXR"/>
    <property type="match status" value="1"/>
</dbReference>
<dbReference type="PANTHER" id="PTHR43214:SF44">
    <property type="entry name" value="TWO-COMPONENT RESPONSE REGULATOR"/>
    <property type="match status" value="1"/>
</dbReference>
<proteinExistence type="predicted"/>
<dbReference type="SMART" id="SM00448">
    <property type="entry name" value="REC"/>
    <property type="match status" value="1"/>
</dbReference>
<comment type="caution">
    <text evidence="5">The sequence shown here is derived from an EMBL/GenBank/DDBJ whole genome shotgun (WGS) entry which is preliminary data.</text>
</comment>
<organism evidence="5 6">
    <name type="scientific">Thermithiobacillus plumbiphilus</name>
    <dbReference type="NCBI Taxonomy" id="1729899"/>
    <lineage>
        <taxon>Bacteria</taxon>
        <taxon>Pseudomonadati</taxon>
        <taxon>Pseudomonadota</taxon>
        <taxon>Acidithiobacillia</taxon>
        <taxon>Acidithiobacillales</taxon>
        <taxon>Thermithiobacillaceae</taxon>
        <taxon>Thermithiobacillus</taxon>
    </lineage>
</organism>
<sequence>MTARQVLLIEDEAVAAQTLSQALQGYNIETRWVTSVEEARQHLKERVYDAVVTDIVLGAGQPEGLEIVKEIEKAGMIAPVVVVTSFADLDRVKVALNHGASYLLEKPFRAAELKRILDRIWEEPRGLVGLRERALAHESLTEKEREVARLLLKGLSTQEMASVTGNSEKTLKQHISRIYEKCGVSSRAEFFHYIFPT</sequence>
<dbReference type="CDD" id="cd00156">
    <property type="entry name" value="REC"/>
    <property type="match status" value="1"/>
</dbReference>
<dbReference type="Pfam" id="PF00196">
    <property type="entry name" value="GerE"/>
    <property type="match status" value="1"/>
</dbReference>
<feature type="modified residue" description="4-aspartylphosphate" evidence="2">
    <location>
        <position position="54"/>
    </location>
</feature>
<dbReference type="PRINTS" id="PR00038">
    <property type="entry name" value="HTHLUXR"/>
</dbReference>
<dbReference type="InterPro" id="IPR036388">
    <property type="entry name" value="WH-like_DNA-bd_sf"/>
</dbReference>
<dbReference type="InterPro" id="IPR039420">
    <property type="entry name" value="WalR-like"/>
</dbReference>
<dbReference type="InterPro" id="IPR016032">
    <property type="entry name" value="Sig_transdc_resp-reg_C-effctor"/>
</dbReference>
<dbReference type="PROSITE" id="PS50110">
    <property type="entry name" value="RESPONSE_REGULATORY"/>
    <property type="match status" value="1"/>
</dbReference>
<dbReference type="InterPro" id="IPR001789">
    <property type="entry name" value="Sig_transdc_resp-reg_receiver"/>
</dbReference>
<protein>
    <submittedName>
        <fullName evidence="5">Response regulator transcription factor</fullName>
    </submittedName>
</protein>
<evidence type="ECO:0000313" key="6">
    <source>
        <dbReference type="Proteomes" id="UP001446205"/>
    </source>
</evidence>
<dbReference type="SUPFAM" id="SSF46894">
    <property type="entry name" value="C-terminal effector domain of the bipartite response regulators"/>
    <property type="match status" value="1"/>
</dbReference>
<dbReference type="Gene3D" id="3.40.50.2300">
    <property type="match status" value="1"/>
</dbReference>
<accession>A0ABU9DB29</accession>
<dbReference type="PROSITE" id="PS50043">
    <property type="entry name" value="HTH_LUXR_2"/>
    <property type="match status" value="1"/>
</dbReference>
<dbReference type="Gene3D" id="1.10.10.10">
    <property type="entry name" value="Winged helix-like DNA-binding domain superfamily/Winged helix DNA-binding domain"/>
    <property type="match status" value="1"/>
</dbReference>
<feature type="domain" description="HTH luxR-type" evidence="3">
    <location>
        <begin position="133"/>
        <end position="197"/>
    </location>
</feature>
<dbReference type="PANTHER" id="PTHR43214">
    <property type="entry name" value="TWO-COMPONENT RESPONSE REGULATOR"/>
    <property type="match status" value="1"/>
</dbReference>
<reference evidence="5 6" key="1">
    <citation type="submission" date="2024-04" db="EMBL/GenBank/DDBJ databases">
        <authorList>
            <person name="Abashina T."/>
            <person name="Shaikin A."/>
        </authorList>
    </citation>
    <scope>NUCLEOTIDE SEQUENCE [LARGE SCALE GENOMIC DNA]</scope>
    <source>
        <strain evidence="5 6">AAFK</strain>
    </source>
</reference>
<dbReference type="CDD" id="cd06170">
    <property type="entry name" value="LuxR_C_like"/>
    <property type="match status" value="1"/>
</dbReference>
<keyword evidence="6" id="KW-1185">Reference proteome</keyword>
<dbReference type="EMBL" id="JBBPCO010000015">
    <property type="protein sequence ID" value="MEK8090725.1"/>
    <property type="molecule type" value="Genomic_DNA"/>
</dbReference>
<gene>
    <name evidence="5" type="ORF">WOB96_13285</name>
</gene>
<feature type="domain" description="Response regulatory" evidence="4">
    <location>
        <begin position="5"/>
        <end position="121"/>
    </location>
</feature>
<dbReference type="RefSeq" id="WP_341371781.1">
    <property type="nucleotide sequence ID" value="NZ_JBBPCO010000015.1"/>
</dbReference>
<evidence type="ECO:0000256" key="1">
    <source>
        <dbReference type="ARBA" id="ARBA00023125"/>
    </source>
</evidence>
<keyword evidence="1" id="KW-0238">DNA-binding</keyword>